<dbReference type="PANTHER" id="PTHR28037">
    <property type="entry name" value="ALCOHOL O-ACETYLTRANSFERASE 1-RELATED"/>
    <property type="match status" value="1"/>
</dbReference>
<dbReference type="InterPro" id="IPR052058">
    <property type="entry name" value="Alcohol_O-acetyltransferase"/>
</dbReference>
<dbReference type="EMBL" id="JAGHQM010001857">
    <property type="protein sequence ID" value="KAH0551647.1"/>
    <property type="molecule type" value="Genomic_DNA"/>
</dbReference>
<evidence type="ECO:0000256" key="1">
    <source>
        <dbReference type="SAM" id="MobiDB-lite"/>
    </source>
</evidence>
<organism evidence="2 3">
    <name type="scientific">Trichoglossum hirsutum</name>
    <dbReference type="NCBI Taxonomy" id="265104"/>
    <lineage>
        <taxon>Eukaryota</taxon>
        <taxon>Fungi</taxon>
        <taxon>Dikarya</taxon>
        <taxon>Ascomycota</taxon>
        <taxon>Pezizomycotina</taxon>
        <taxon>Geoglossomycetes</taxon>
        <taxon>Geoglossales</taxon>
        <taxon>Geoglossaceae</taxon>
        <taxon>Trichoglossum</taxon>
    </lineage>
</organism>
<dbReference type="SUPFAM" id="SSF52777">
    <property type="entry name" value="CoA-dependent acyltransferases"/>
    <property type="match status" value="1"/>
</dbReference>
<proteinExistence type="predicted"/>
<feature type="non-terminal residue" evidence="2">
    <location>
        <position position="443"/>
    </location>
</feature>
<evidence type="ECO:0000313" key="2">
    <source>
        <dbReference type="EMBL" id="KAH0551647.1"/>
    </source>
</evidence>
<dbReference type="InterPro" id="IPR010828">
    <property type="entry name" value="Atf2/Sli1-like"/>
</dbReference>
<dbReference type="AlphaFoldDB" id="A0A9P8III9"/>
<dbReference type="Pfam" id="PF07247">
    <property type="entry name" value="AATase"/>
    <property type="match status" value="1"/>
</dbReference>
<reference evidence="2" key="1">
    <citation type="submission" date="2021-03" db="EMBL/GenBank/DDBJ databases">
        <title>Comparative genomics and phylogenomic investigation of the class Geoglossomycetes provide insights into ecological specialization and systematics.</title>
        <authorList>
            <person name="Melie T."/>
            <person name="Pirro S."/>
            <person name="Miller A.N."/>
            <person name="Quandt A."/>
        </authorList>
    </citation>
    <scope>NUCLEOTIDE SEQUENCE</scope>
    <source>
        <strain evidence="2">CAQ_001_2017</strain>
    </source>
</reference>
<evidence type="ECO:0000313" key="3">
    <source>
        <dbReference type="Proteomes" id="UP000750711"/>
    </source>
</evidence>
<dbReference type="Proteomes" id="UP000750711">
    <property type="component" value="Unassembled WGS sequence"/>
</dbReference>
<comment type="caution">
    <text evidence="2">The sequence shown here is derived from an EMBL/GenBank/DDBJ whole genome shotgun (WGS) entry which is preliminary data.</text>
</comment>
<gene>
    <name evidence="2" type="ORF">GP486_007135</name>
</gene>
<protein>
    <recommendedName>
        <fullName evidence="4">Alcohol acetyltransferase</fullName>
    </recommendedName>
</protein>
<accession>A0A9P8III9</accession>
<dbReference type="InterPro" id="IPR023213">
    <property type="entry name" value="CAT-like_dom_sf"/>
</dbReference>
<dbReference type="PANTHER" id="PTHR28037:SF1">
    <property type="entry name" value="ALCOHOL O-ACETYLTRANSFERASE 1-RELATED"/>
    <property type="match status" value="1"/>
</dbReference>
<dbReference type="Gene3D" id="3.30.559.10">
    <property type="entry name" value="Chloramphenicol acetyltransferase-like domain"/>
    <property type="match status" value="1"/>
</dbReference>
<sequence>MLSRNLVFFALREAIQQHPALCVTLSSGKSNNDRKPHFLRLEEIDLTKVVSFVDKPATSSEEEEDRFLDGVISDQNSREFDTDGLLPLWRIVVLQQRNPELPPAADLAFVWHHVIGDGLSGLVFHSTVLQALRSAPRSIAEETPVPDDELAIVPTTTKPLFPALEDILTLSQSRMTKISHMFTSWFNAWFGARYEATKWTGAPHHRESLPTRTLIRNLSIPAASVNRLVSRCRSEKTSITAFLQTLVGKVITETFEARRVRCATAISVRRFFPASQKITDHNAMGLWVTGSCRNFSRRDLLGGRQKADGGFPWDEARRNRRRIVKELAKGDRDIAMGELRDIPDFEAHLMGRLGKRRENSYSITNIGMFDGDAGGGGGGEGEKEEEKEDDPQRRWRISRVAFSQSAHVNGSAVQFCIVSTKAGDMVIVLNWQEGTVPAADIDR</sequence>
<name>A0A9P8III9_9PEZI</name>
<dbReference type="GO" id="GO:0008080">
    <property type="term" value="F:N-acetyltransferase activity"/>
    <property type="evidence" value="ECO:0007669"/>
    <property type="project" value="TreeGrafter"/>
</dbReference>
<keyword evidence="3" id="KW-1185">Reference proteome</keyword>
<evidence type="ECO:0008006" key="4">
    <source>
        <dbReference type="Google" id="ProtNLM"/>
    </source>
</evidence>
<feature type="region of interest" description="Disordered" evidence="1">
    <location>
        <begin position="368"/>
        <end position="392"/>
    </location>
</feature>